<dbReference type="InterPro" id="IPR009030">
    <property type="entry name" value="Growth_fac_rcpt_cys_sf"/>
</dbReference>
<dbReference type="InterPro" id="IPR008271">
    <property type="entry name" value="Ser/Thr_kinase_AS"/>
</dbReference>
<accession>A0A058Z0L7</accession>
<organism evidence="4">
    <name type="scientific">Fonticula alba</name>
    <name type="common">Slime mold</name>
    <dbReference type="NCBI Taxonomy" id="691883"/>
    <lineage>
        <taxon>Eukaryota</taxon>
        <taxon>Rotosphaerida</taxon>
        <taxon>Fonticulaceae</taxon>
        <taxon>Fonticula</taxon>
    </lineage>
</organism>
<feature type="domain" description="Protein kinase" evidence="3">
    <location>
        <begin position="2113"/>
        <end position="2399"/>
    </location>
</feature>
<keyword evidence="4" id="KW-0808">Transferase</keyword>
<dbReference type="InterPro" id="IPR000719">
    <property type="entry name" value="Prot_kinase_dom"/>
</dbReference>
<protein>
    <submittedName>
        <fullName evidence="4">TKL protein kinase</fullName>
    </submittedName>
</protein>
<dbReference type="EMBL" id="KB932213">
    <property type="protein sequence ID" value="KCV67814.1"/>
    <property type="molecule type" value="Genomic_DNA"/>
</dbReference>
<name>A0A058Z0L7_FONAL</name>
<dbReference type="CDD" id="cd00064">
    <property type="entry name" value="FU"/>
    <property type="match status" value="8"/>
</dbReference>
<sequence>MALPRCKASARSLSWTLALLLLLLSVCMPCGPGAVGAQLAEQIGGSLFWMQSPGDIYPRSEGHVGRLVSGQPSMWYTVTPSRWRASRHQIDLDTFKDIRHGFFFPRTSENPLTGDMSGVPASPTRGPLALPSSRWDPLFLWQHGSQIILSTTGQSYPYSGLNGMQVTLLAGQAIGVHEATALVLLGSGTTATARTLSWLGGDWSAQSHAVSQPVGLGVSGLPGSFLLATTTGWSCLRPGKAPVVRSLNERPTSLVATRFLTSDPGLMDLVVVTASRLRVYIGLSPVTCVAVDVLESSALPADRRPLTTHFVPAIQDMSRPTGFLLLGRGVDALWRVSYLPGPNGPADGQFIWQPFLLNYASFFDPQSNYPPNIASLNLGSRWQEHWVYTYGRQTFLLREQFACKTDASIECSGQKPSWRCAPGRRLAPLRSPLELCAGCIDGLYPVHLGLGRYDCRPCSVPGCRVCSDGGGSCTSCHRGLLLWRDPAGGADTCTAGCPDGSRASGQVCVASAHVPMDIDITPLSHRPEGAYAVTTCPTRTYLRSGRLHVSKASLTAAEPGALLAGMSSGAVSMLNVDALRQDPASMLDHVPVSNLPNFSGVRQIIELDPSIRQGNVQINIVVIASRVHHLALSCTLPDVGPHAECEVDIVSKELAGLAATTPARKVAPSVVAFDGHVVDFQEAEQQPVSRALSEGRSKHPAMVMHRDPATGHSDDWIYQYDHRYWGLYACPWKLFRQGDARCQLEDPRFLLYNAVSMSAPPSGEGIHPLRGSEGVSAVDVKPDRSWVLISLATGSRSPHLPSEDVVHAGTLHEGGRFFWAAEHVRLGLQAQGRTRDIAGMGMVLAELPNYNFGNFAMWGVTLHGVVGYPSALVVVFNQMVGVSLMHCPVGGLGQCRLEPGRISSFHPSVGFSSPQQVLVAPAPGTWTMHEGRPAAVTLLLFERGPKARHGLLVRVGLGACPAGTFGPSCIPCDARCQTCSGPGPGGCIVPRCGAFMPSDPTTCLAACPAGLHAGADGSCRCHEQCAACGRTAHDSFVCNVCPPGMALDRAQPQGDRCFACHPSCGECSTPASASGCLSCSGPGMLLRPDGTCGSSCPAGTWADAHTGTCDPCMPNCATCTGPSSCGTCQGGYLLEPISGWCIACADQCARCSGRLDAFLECRTGYRWLSGAPPSEAGTPGTCVACPRGCADCHGNGQCVSCESNHIFQASTRSCVYVSPPGCDTFKANGLCDRCMMGFYLDASANECRSSCPAGMSADAERATCQPCHASCAECKAPGDPGACTSCAGGRALQPDGRTCADTCPRGFLREGAACRACGSKCLACSRAGECDECQPGHYSSSAGACLPCHGSCATCTQASACDTCHLGLVFLSSDPAMPSLCGSVCPAGERPGADRCTGCDESCTVCASARGDLCEVCAPGYRWEGDPPPAGGSKVCVACGQGCLSCTARKCFRCTSGWFLGPGSVCVAACPAGMYGDLVEHACRPCDVSCATCSGPWAQQCTSCAANLEHLPAGGRPDGRGSCRSLCPEGEFREMPSGVCQPCDPACAACNGPTDGDCWRCRGGLLQGGACVQACAAGHVAMSERCLACHVSCAECSGVRFDQCLGACPAGLLAFPAGASPKQCVPSCPGNFFASDAGCTACPADCQYCPAGPDTCSRCSRSKLLSKGACVSVCPAGSLDDRVQCYTCDGSCATCHGPGPQHCLACVASAPLVWDSTCHVSCPRGTFRRDAECVRCFDTCETCSGPGPGDCTSCPVGRVLGMDGACFGDCPPGQYAGVVRGGQPACHPCSATCDQCLGPGAAECTACRPGQLLEDGRCVGRCSAGYFECAADAGRCRACPAGCTECMHDRYRGPGCEAACGACAAGWVLSPRTGVCESACPAGEYLPGPGESHCAPCAGACTTCHHRADRCTGCADVDLWLWVDSGRCAGSCPAQGYAPLARDGVCLPCVDGCEYCSASDEHPGCQWPATGGLSCPRADRCDACASGLLLLRGAECVESCPVGFYADWEAPRPLCAACHVGCTYACVGPSEEECIHPGGGAARMRLVLGLGIGLGMLLVLLALLALGLLLRRRSRSKAPAQAPPDEDSTVLNTIVEMSLPGAMLVSMTHDVVALDEDHLGSGAQAAVFAARVVGAGTSSRLGCMDTVAIKQMKADRMTPLQVTLLQNEIALMWLLREHAHIVRIYGYSEDPPAIVMERFEGDLAGLLHSDLWLGLGALLDLGLQWATGLEAMHANGIAHCDLKPGNVFVRRGADGARWYAALGDLGTSRNLNADRASALVTAAPELNALTARYAAPEVLQAFQRRHALRAEHYLPSDMYSAGILLWETISRRVPWEGLRFGGIAGAVAAGDRPALYHATDPVAQEDSALGRGLADELSRLWSEDPVNRSSASHLRHLLAELAATLA</sequence>
<keyword evidence="2" id="KW-0732">Signal</keyword>
<dbReference type="SMART" id="SM00220">
    <property type="entry name" value="S_TKc"/>
    <property type="match status" value="1"/>
</dbReference>
<dbReference type="PANTHER" id="PTHR45756">
    <property type="entry name" value="PALMITOYLTRANSFERASE"/>
    <property type="match status" value="1"/>
</dbReference>
<feature type="signal peptide" evidence="2">
    <location>
        <begin position="1"/>
        <end position="29"/>
    </location>
</feature>
<dbReference type="SUPFAM" id="SSF56112">
    <property type="entry name" value="Protein kinase-like (PK-like)"/>
    <property type="match status" value="1"/>
</dbReference>
<dbReference type="RefSeq" id="XP_009497845.1">
    <property type="nucleotide sequence ID" value="XM_009499570.1"/>
</dbReference>
<dbReference type="PROSITE" id="PS50011">
    <property type="entry name" value="PROTEIN_KINASE_DOM"/>
    <property type="match status" value="1"/>
</dbReference>
<dbReference type="InterPro" id="IPR000742">
    <property type="entry name" value="EGF"/>
</dbReference>
<keyword evidence="1" id="KW-0472">Membrane</keyword>
<dbReference type="GO" id="GO:0005524">
    <property type="term" value="F:ATP binding"/>
    <property type="evidence" value="ECO:0007669"/>
    <property type="project" value="InterPro"/>
</dbReference>
<reference evidence="4" key="1">
    <citation type="submission" date="2013-04" db="EMBL/GenBank/DDBJ databases">
        <title>The Genome Sequence of Fonticula alba ATCC 38817.</title>
        <authorList>
            <consortium name="The Broad Institute Genomics Platform"/>
            <person name="Russ C."/>
            <person name="Cuomo C."/>
            <person name="Burger G."/>
            <person name="Gray M.W."/>
            <person name="Holland P.W.H."/>
            <person name="King N."/>
            <person name="Lang F.B.F."/>
            <person name="Roger A.J."/>
            <person name="Ruiz-Trillo I."/>
            <person name="Brown M."/>
            <person name="Walker B."/>
            <person name="Young S."/>
            <person name="Zeng Q."/>
            <person name="Gargeya S."/>
            <person name="Fitzgerald M."/>
            <person name="Haas B."/>
            <person name="Abouelleil A."/>
            <person name="Allen A.W."/>
            <person name="Alvarado L."/>
            <person name="Arachchi H.M."/>
            <person name="Berlin A.M."/>
            <person name="Chapman S.B."/>
            <person name="Gainer-Dewar J."/>
            <person name="Goldberg J."/>
            <person name="Griggs A."/>
            <person name="Gujja S."/>
            <person name="Hansen M."/>
            <person name="Howarth C."/>
            <person name="Imamovic A."/>
            <person name="Ireland A."/>
            <person name="Larimer J."/>
            <person name="McCowan C."/>
            <person name="Murphy C."/>
            <person name="Pearson M."/>
            <person name="Poon T.W."/>
            <person name="Priest M."/>
            <person name="Roberts A."/>
            <person name="Saif S."/>
            <person name="Shea T."/>
            <person name="Sisk P."/>
            <person name="Sykes S."/>
            <person name="Wortman J."/>
            <person name="Nusbaum C."/>
            <person name="Birren B."/>
        </authorList>
    </citation>
    <scope>NUCLEOTIDE SEQUENCE [LARGE SCALE GENOMIC DNA]</scope>
    <source>
        <strain evidence="4">ATCC 38817</strain>
    </source>
</reference>
<dbReference type="OrthoDB" id="300641at2759"/>
<evidence type="ECO:0000256" key="2">
    <source>
        <dbReference type="SAM" id="SignalP"/>
    </source>
</evidence>
<dbReference type="PROSITE" id="PS00108">
    <property type="entry name" value="PROTEIN_KINASE_ST"/>
    <property type="match status" value="1"/>
</dbReference>
<dbReference type="Gene3D" id="2.10.220.10">
    <property type="entry name" value="Hormone Receptor, Insulin-like Growth Factor Receptor 1, Chain A, domain 2"/>
    <property type="match status" value="10"/>
</dbReference>
<dbReference type="Proteomes" id="UP000030693">
    <property type="component" value="Unassembled WGS sequence"/>
</dbReference>
<dbReference type="GO" id="GO:0004672">
    <property type="term" value="F:protein kinase activity"/>
    <property type="evidence" value="ECO:0007669"/>
    <property type="project" value="InterPro"/>
</dbReference>
<keyword evidence="1" id="KW-0812">Transmembrane</keyword>
<keyword evidence="1" id="KW-1133">Transmembrane helix</keyword>
<gene>
    <name evidence="4" type="ORF">H696_05770</name>
</gene>
<dbReference type="Gene3D" id="1.10.510.10">
    <property type="entry name" value="Transferase(Phosphotransferase) domain 1"/>
    <property type="match status" value="1"/>
</dbReference>
<evidence type="ECO:0000313" key="5">
    <source>
        <dbReference type="Proteomes" id="UP000030693"/>
    </source>
</evidence>
<evidence type="ECO:0000313" key="4">
    <source>
        <dbReference type="EMBL" id="KCV67814.1"/>
    </source>
</evidence>
<proteinExistence type="predicted"/>
<dbReference type="PANTHER" id="PTHR45756:SF1">
    <property type="entry name" value="PROTEIN KINASE DOMAIN CONTAINING PROTEIN"/>
    <property type="match status" value="1"/>
</dbReference>
<feature type="chain" id="PRO_5001570585" evidence="2">
    <location>
        <begin position="30"/>
        <end position="2406"/>
    </location>
</feature>
<dbReference type="SMART" id="SM00261">
    <property type="entry name" value="FU"/>
    <property type="match status" value="18"/>
</dbReference>
<keyword evidence="5" id="KW-1185">Reference proteome</keyword>
<dbReference type="Pfam" id="PF00069">
    <property type="entry name" value="Pkinase"/>
    <property type="match status" value="1"/>
</dbReference>
<dbReference type="InterPro" id="IPR011009">
    <property type="entry name" value="Kinase-like_dom_sf"/>
</dbReference>
<keyword evidence="4" id="KW-0418">Kinase</keyword>
<dbReference type="SUPFAM" id="SSF57184">
    <property type="entry name" value="Growth factor receptor domain"/>
    <property type="match status" value="10"/>
</dbReference>
<dbReference type="eggNOG" id="KOG1025">
    <property type="taxonomic scope" value="Eukaryota"/>
</dbReference>
<dbReference type="eggNOG" id="KOG3525">
    <property type="taxonomic scope" value="Eukaryota"/>
</dbReference>
<dbReference type="GeneID" id="20530495"/>
<dbReference type="InterPro" id="IPR053215">
    <property type="entry name" value="TKL_Ser/Thr_kinase"/>
</dbReference>
<evidence type="ECO:0000256" key="1">
    <source>
        <dbReference type="SAM" id="Phobius"/>
    </source>
</evidence>
<dbReference type="SMART" id="SM00181">
    <property type="entry name" value="EGF"/>
    <property type="match status" value="13"/>
</dbReference>
<evidence type="ECO:0000259" key="3">
    <source>
        <dbReference type="PROSITE" id="PS50011"/>
    </source>
</evidence>
<dbReference type="InterPro" id="IPR006212">
    <property type="entry name" value="Furin_repeat"/>
</dbReference>
<feature type="transmembrane region" description="Helical" evidence="1">
    <location>
        <begin position="2046"/>
        <end position="2070"/>
    </location>
</feature>